<reference evidence="1" key="1">
    <citation type="submission" date="2021-03" db="EMBL/GenBank/DDBJ databases">
        <authorList>
            <person name="Palmer J.M."/>
        </authorList>
    </citation>
    <scope>NUCLEOTIDE SEQUENCE</scope>
    <source>
        <strain evidence="1">ARV_011</strain>
    </source>
</reference>
<name>A0A9P7VCP8_9ASCO</name>
<evidence type="ECO:0000313" key="2">
    <source>
        <dbReference type="Proteomes" id="UP000790833"/>
    </source>
</evidence>
<gene>
    <name evidence="1" type="ORF">KQ657_003909</name>
</gene>
<keyword evidence="2" id="KW-1185">Reference proteome</keyword>
<protein>
    <submittedName>
        <fullName evidence="1">Uncharacterized protein</fullName>
    </submittedName>
</protein>
<dbReference type="AlphaFoldDB" id="A0A9P7VCP8"/>
<dbReference type="Proteomes" id="UP000790833">
    <property type="component" value="Unassembled WGS sequence"/>
</dbReference>
<dbReference type="GeneID" id="66117283"/>
<evidence type="ECO:0000313" key="1">
    <source>
        <dbReference type="EMBL" id="KAG7195380.1"/>
    </source>
</evidence>
<sequence>MLAPPADLSKPFVGQRKVPKLAPDSPLLQLKDIDFKLTVDNLGKAVWSEGVFNFGIAPKRSATADTLVALSVPTPENSKDYPMDEIQLPISPRGGLRRVNSDCTTISTSTTLTAFSSTTSTILNNNNKNIENKNTVATLPSLAYNTELLNHGSPTLPLILENTPKFNFVPQTPRSKENYFYGISTGLTPNPLMGTPHYNQFMFLVLDDAHLCESTTVNGLHSQNLMTSSPYKSQLLTFGNSNSVTGTPVSRNTLNNIAILRQRTKTEDFAINMNDLMKLESNNNNNGNEDPFGCALPSTHKVISGRSSPAKVPKEDTSDARLALKRIISTKRG</sequence>
<accession>A0A9P7VCP8</accession>
<organism evidence="1 2">
    <name type="scientific">Scheffersomyces spartinae</name>
    <dbReference type="NCBI Taxonomy" id="45513"/>
    <lineage>
        <taxon>Eukaryota</taxon>
        <taxon>Fungi</taxon>
        <taxon>Dikarya</taxon>
        <taxon>Ascomycota</taxon>
        <taxon>Saccharomycotina</taxon>
        <taxon>Pichiomycetes</taxon>
        <taxon>Debaryomycetaceae</taxon>
        <taxon>Scheffersomyces</taxon>
    </lineage>
</organism>
<dbReference type="RefSeq" id="XP_043050927.1">
    <property type="nucleotide sequence ID" value="XM_043194603.1"/>
</dbReference>
<proteinExistence type="predicted"/>
<dbReference type="EMBL" id="JAHMUF010000004">
    <property type="protein sequence ID" value="KAG7195380.1"/>
    <property type="molecule type" value="Genomic_DNA"/>
</dbReference>
<comment type="caution">
    <text evidence="1">The sequence shown here is derived from an EMBL/GenBank/DDBJ whole genome shotgun (WGS) entry which is preliminary data.</text>
</comment>